<dbReference type="GO" id="GO:0000175">
    <property type="term" value="F:3'-5'-RNA exonuclease activity"/>
    <property type="evidence" value="ECO:0007669"/>
    <property type="project" value="TreeGrafter"/>
</dbReference>
<evidence type="ECO:0000259" key="1">
    <source>
        <dbReference type="SMART" id="SM00955"/>
    </source>
</evidence>
<dbReference type="InterPro" id="IPR001900">
    <property type="entry name" value="RNase_II/R"/>
</dbReference>
<proteinExistence type="predicted"/>
<name>A0A9P5XEH3_9AGAR</name>
<dbReference type="GO" id="GO:0006402">
    <property type="term" value="P:mRNA catabolic process"/>
    <property type="evidence" value="ECO:0007669"/>
    <property type="project" value="TreeGrafter"/>
</dbReference>
<feature type="domain" description="RNB" evidence="1">
    <location>
        <begin position="408"/>
        <end position="763"/>
    </location>
</feature>
<dbReference type="Pfam" id="PF00773">
    <property type="entry name" value="RNB"/>
    <property type="match status" value="1"/>
</dbReference>
<comment type="caution">
    <text evidence="2">The sequence shown here is derived from an EMBL/GenBank/DDBJ whole genome shotgun (WGS) entry which is preliminary data.</text>
</comment>
<protein>
    <submittedName>
        <fullName evidence="2">RNB-domain-containing protein</fullName>
    </submittedName>
</protein>
<dbReference type="SUPFAM" id="SSF50249">
    <property type="entry name" value="Nucleic acid-binding proteins"/>
    <property type="match status" value="1"/>
</dbReference>
<sequence length="920" mass="103385">MPSQRGDEMRLRQKVQESARKAQVAIPLVRSGALESPSQQVFNEPILADQVEQDECAVYTPETPLGSFVEMRRNDLLQEGIVIGSGFMDRQWKLAVITKDGEQWLPLKDDVFFSIPSIISSDLATRCGIQPVPETPTQLNARVEVLKRFRKVEREVENAMVDLSRKLVSVYEAVRAKDPDAWAEVTVSEIAKMFYKNPTAIEIFATHKLLMNNSARFVAAAAYQANQILRIRPLNHVKDLNQVQEWVRGRDPVVKEFLTKAKKVAKVQKTLTESSVKEGPSSEPAKHSWTEADKTIIRFLVASLRHGRSIQPDPYTVSLGSILKGFYGLSDIIHIDDVVQKLLVDIGVFTPWQDLIIIEPSNKLDLETRPAVLKEREEGIIRALVNSKNPVPIHPDDFYATDPMESVRHDWGNMPVYVIDDACAEELDDGISIEQIPSEPGNTWVHIHVADPASLIPPTNALAQKASRQFESWYMLPKSFPLFPSALTHHPTHGLSLGIRSRNGSPDRVMTFSAKVDSAGNILDQQVRAGLIRNVQILNYDAVDAALALPTAEVEYPFGNGVERGTFNPLAPEVLKDLRIFKEIADAQRRQRLARNWFSFDRKNGYVERVNEMPTDVGAQIDTPLHHRGFPNLRYKVDELCLQAEYGSRAIIAEMMKLSCRAASRWCLGKNIPVLRRSSDPMVPVSEEAIDKLLNVRDEVGYVPEAGFLDLIMFAPSARYTLLPEKHFGLGVPEGEGYVRVTSPLRRYGDIVVHWQIQHALLAEKGLSLPGKVGSGPRFSSEWMEEFGGAMALADQHIKGTGRRHKRYWALSYIKRWQELFANGRNRELWPKDAEGRPIEDPLENLNGYVVTMPVINKLTHAMQVQVVLPRLGLKEIVGNVPSHVSTSAHVGTYLPVKVKDINLGVKPVMTLEYDKSQVR</sequence>
<dbReference type="PANTHER" id="PTHR23355">
    <property type="entry name" value="RIBONUCLEASE"/>
    <property type="match status" value="1"/>
</dbReference>
<dbReference type="Proteomes" id="UP000807342">
    <property type="component" value="Unassembled WGS sequence"/>
</dbReference>
<accession>A0A9P5XEH3</accession>
<dbReference type="GO" id="GO:0000932">
    <property type="term" value="C:P-body"/>
    <property type="evidence" value="ECO:0007669"/>
    <property type="project" value="TreeGrafter"/>
</dbReference>
<gene>
    <name evidence="2" type="ORF">P691DRAFT_704537</name>
</gene>
<reference evidence="2" key="1">
    <citation type="submission" date="2020-11" db="EMBL/GenBank/DDBJ databases">
        <authorList>
            <consortium name="DOE Joint Genome Institute"/>
            <person name="Ahrendt S."/>
            <person name="Riley R."/>
            <person name="Andreopoulos W."/>
            <person name="Labutti K."/>
            <person name="Pangilinan J."/>
            <person name="Ruiz-Duenas F.J."/>
            <person name="Barrasa J.M."/>
            <person name="Sanchez-Garcia M."/>
            <person name="Camarero S."/>
            <person name="Miyauchi S."/>
            <person name="Serrano A."/>
            <person name="Linde D."/>
            <person name="Babiker R."/>
            <person name="Drula E."/>
            <person name="Ayuso-Fernandez I."/>
            <person name="Pacheco R."/>
            <person name="Padilla G."/>
            <person name="Ferreira P."/>
            <person name="Barriuso J."/>
            <person name="Kellner H."/>
            <person name="Castanera R."/>
            <person name="Alfaro M."/>
            <person name="Ramirez L."/>
            <person name="Pisabarro A.G."/>
            <person name="Kuo A."/>
            <person name="Tritt A."/>
            <person name="Lipzen A."/>
            <person name="He G."/>
            <person name="Yan M."/>
            <person name="Ng V."/>
            <person name="Cullen D."/>
            <person name="Martin F."/>
            <person name="Rosso M.-N."/>
            <person name="Henrissat B."/>
            <person name="Hibbett D."/>
            <person name="Martinez A.T."/>
            <person name="Grigoriev I.V."/>
        </authorList>
    </citation>
    <scope>NUCLEOTIDE SEQUENCE</scope>
    <source>
        <strain evidence="2">MF-IS2</strain>
    </source>
</reference>
<dbReference type="GO" id="GO:0003723">
    <property type="term" value="F:RNA binding"/>
    <property type="evidence" value="ECO:0007669"/>
    <property type="project" value="InterPro"/>
</dbReference>
<dbReference type="OrthoDB" id="2285229at2759"/>
<evidence type="ECO:0000313" key="3">
    <source>
        <dbReference type="Proteomes" id="UP000807342"/>
    </source>
</evidence>
<evidence type="ECO:0000313" key="2">
    <source>
        <dbReference type="EMBL" id="KAF9448647.1"/>
    </source>
</evidence>
<dbReference type="AlphaFoldDB" id="A0A9P5XEH3"/>
<dbReference type="EMBL" id="MU151154">
    <property type="protein sequence ID" value="KAF9448647.1"/>
    <property type="molecule type" value="Genomic_DNA"/>
</dbReference>
<dbReference type="PANTHER" id="PTHR23355:SF65">
    <property type="entry name" value="EXORIBONUCLEASE CYT-4, PUTATIVE (AFU_ORTHOLOGUE AFUA_7G01550)-RELATED"/>
    <property type="match status" value="1"/>
</dbReference>
<dbReference type="InterPro" id="IPR050180">
    <property type="entry name" value="RNR_Ribonuclease"/>
</dbReference>
<keyword evidence="3" id="KW-1185">Reference proteome</keyword>
<dbReference type="InterPro" id="IPR012340">
    <property type="entry name" value="NA-bd_OB-fold"/>
</dbReference>
<organism evidence="2 3">
    <name type="scientific">Macrolepiota fuliginosa MF-IS2</name>
    <dbReference type="NCBI Taxonomy" id="1400762"/>
    <lineage>
        <taxon>Eukaryota</taxon>
        <taxon>Fungi</taxon>
        <taxon>Dikarya</taxon>
        <taxon>Basidiomycota</taxon>
        <taxon>Agaricomycotina</taxon>
        <taxon>Agaricomycetes</taxon>
        <taxon>Agaricomycetidae</taxon>
        <taxon>Agaricales</taxon>
        <taxon>Agaricineae</taxon>
        <taxon>Agaricaceae</taxon>
        <taxon>Macrolepiota</taxon>
    </lineage>
</organism>
<dbReference type="SMART" id="SM00955">
    <property type="entry name" value="RNB"/>
    <property type="match status" value="1"/>
</dbReference>